<dbReference type="OrthoDB" id="9797417at2"/>
<sequence length="164" mass="18458">MEQKRIEIRRYEPADNACLTAIWYQASCISHPFLPDSLLQEQRLQISSKYLPETETWVAVGPAGPVGFIGLIDLFIGGLFIAPEWQSRGIGSLLLSHAFDLKGKLALEVYVANQRAVDFYRKHGFCGVRRRETDDNGLPYPLILMQKPCPSASRRTPTSSSRSF</sequence>
<evidence type="ECO:0000313" key="5">
    <source>
        <dbReference type="Proteomes" id="UP000295097"/>
    </source>
</evidence>
<dbReference type="AlphaFoldDB" id="A0A4R3NQH9"/>
<dbReference type="Pfam" id="PF13508">
    <property type="entry name" value="Acetyltransf_7"/>
    <property type="match status" value="1"/>
</dbReference>
<comment type="caution">
    <text evidence="4">The sequence shown here is derived from an EMBL/GenBank/DDBJ whole genome shotgun (WGS) entry which is preliminary data.</text>
</comment>
<dbReference type="Gene3D" id="3.40.630.30">
    <property type="match status" value="1"/>
</dbReference>
<dbReference type="PANTHER" id="PTHR43800:SF1">
    <property type="entry name" value="PEPTIDYL-LYSINE N-ACETYLTRANSFERASE YJAB"/>
    <property type="match status" value="1"/>
</dbReference>
<dbReference type="InterPro" id="IPR016181">
    <property type="entry name" value="Acyl_CoA_acyltransferase"/>
</dbReference>
<proteinExistence type="predicted"/>
<reference evidence="4 5" key="1">
    <citation type="submission" date="2019-03" db="EMBL/GenBank/DDBJ databases">
        <title>Freshwater and sediment microbial communities from various areas in North America, analyzing microbe dynamics in response to fracking.</title>
        <authorList>
            <person name="Lamendella R."/>
        </authorList>
    </citation>
    <scope>NUCLEOTIDE SEQUENCE [LARGE SCALE GENOMIC DNA]</scope>
    <source>
        <strain evidence="4 5">175.2</strain>
    </source>
</reference>
<dbReference type="InterPro" id="IPR000182">
    <property type="entry name" value="GNAT_dom"/>
</dbReference>
<dbReference type="PROSITE" id="PS51186">
    <property type="entry name" value="GNAT"/>
    <property type="match status" value="1"/>
</dbReference>
<keyword evidence="1 4" id="KW-0808">Transferase</keyword>
<dbReference type="GO" id="GO:0016747">
    <property type="term" value="F:acyltransferase activity, transferring groups other than amino-acyl groups"/>
    <property type="evidence" value="ECO:0007669"/>
    <property type="project" value="InterPro"/>
</dbReference>
<keyword evidence="5" id="KW-1185">Reference proteome</keyword>
<accession>A0A4R3NQH9</accession>
<dbReference type="Proteomes" id="UP000295097">
    <property type="component" value="Unassembled WGS sequence"/>
</dbReference>
<gene>
    <name evidence="4" type="ORF">EDC90_101964</name>
</gene>
<dbReference type="RefSeq" id="WP_132312215.1">
    <property type="nucleotide sequence ID" value="NZ_SMAR01000019.1"/>
</dbReference>
<evidence type="ECO:0000313" key="4">
    <source>
        <dbReference type="EMBL" id="TCT37327.1"/>
    </source>
</evidence>
<dbReference type="CDD" id="cd04301">
    <property type="entry name" value="NAT_SF"/>
    <property type="match status" value="1"/>
</dbReference>
<dbReference type="PANTHER" id="PTHR43800">
    <property type="entry name" value="PEPTIDYL-LYSINE N-ACETYLTRANSFERASE YJAB"/>
    <property type="match status" value="1"/>
</dbReference>
<dbReference type="SUPFAM" id="SSF55729">
    <property type="entry name" value="Acyl-CoA N-acyltransferases (Nat)"/>
    <property type="match status" value="1"/>
</dbReference>
<feature type="domain" description="N-acetyltransferase" evidence="3">
    <location>
        <begin position="6"/>
        <end position="150"/>
    </location>
</feature>
<evidence type="ECO:0000256" key="2">
    <source>
        <dbReference type="ARBA" id="ARBA00023315"/>
    </source>
</evidence>
<organism evidence="4 5">
    <name type="scientific">Martelella mediterranea</name>
    <dbReference type="NCBI Taxonomy" id="293089"/>
    <lineage>
        <taxon>Bacteria</taxon>
        <taxon>Pseudomonadati</taxon>
        <taxon>Pseudomonadota</taxon>
        <taxon>Alphaproteobacteria</taxon>
        <taxon>Hyphomicrobiales</taxon>
        <taxon>Aurantimonadaceae</taxon>
        <taxon>Martelella</taxon>
    </lineage>
</organism>
<evidence type="ECO:0000259" key="3">
    <source>
        <dbReference type="PROSITE" id="PS51186"/>
    </source>
</evidence>
<keyword evidence="2" id="KW-0012">Acyltransferase</keyword>
<evidence type="ECO:0000256" key="1">
    <source>
        <dbReference type="ARBA" id="ARBA00022679"/>
    </source>
</evidence>
<protein>
    <submittedName>
        <fullName evidence="4">Putative acetyltransferase</fullName>
    </submittedName>
</protein>
<name>A0A4R3NQH9_9HYPH</name>
<dbReference type="EMBL" id="SMAR01000019">
    <property type="protein sequence ID" value="TCT37327.1"/>
    <property type="molecule type" value="Genomic_DNA"/>
</dbReference>